<dbReference type="AlphaFoldDB" id="A0A6P1V8L7"/>
<protein>
    <submittedName>
        <fullName evidence="1">DNA polymerase III subunit theta</fullName>
    </submittedName>
</protein>
<dbReference type="Proteomes" id="UP000464389">
    <property type="component" value="Plasmid unnamed2"/>
</dbReference>
<sequence>MSKWNLAQRPDEERKRVDMDKVVAAVAYLERMGKPVVPEMETRQFPQSLWPVFQARLEYYRRVSATLPRGSDPVYQKPEEKPKSGQ</sequence>
<dbReference type="InterPro" id="IPR009052">
    <property type="entry name" value="DNA_pol_III_theta_bac"/>
</dbReference>
<evidence type="ECO:0000313" key="1">
    <source>
        <dbReference type="EMBL" id="QHS50049.1"/>
    </source>
</evidence>
<dbReference type="SUPFAM" id="SSF46575">
    <property type="entry name" value="DNA polymerase III theta subunit-like"/>
    <property type="match status" value="1"/>
</dbReference>
<evidence type="ECO:0000313" key="2">
    <source>
        <dbReference type="Proteomes" id="UP000464389"/>
    </source>
</evidence>
<dbReference type="Gene3D" id="1.20.58.250">
    <property type="entry name" value="DNA polymerase III-theta"/>
    <property type="match status" value="1"/>
</dbReference>
<reference evidence="1 2" key="1">
    <citation type="submission" date="2020-01" db="EMBL/GenBank/DDBJ databases">
        <title>Bactrocera dorsalis gut bacteria genome.</title>
        <authorList>
            <person name="Zhang H."/>
            <person name="Cai Z."/>
        </authorList>
    </citation>
    <scope>NUCLEOTIDE SEQUENCE [LARGE SCALE GENOMIC DNA]</scope>
    <source>
        <strain evidence="1 2">BD177</strain>
        <plasmid evidence="1 2">unnamed2</plasmid>
    </source>
</reference>
<dbReference type="GO" id="GO:0003677">
    <property type="term" value="F:DNA binding"/>
    <property type="evidence" value="ECO:0007669"/>
    <property type="project" value="InterPro"/>
</dbReference>
<gene>
    <name evidence="1" type="ORF">GW952_31025</name>
</gene>
<dbReference type="InterPro" id="IPR036745">
    <property type="entry name" value="PolIII_theta_sf"/>
</dbReference>
<keyword evidence="1" id="KW-0614">Plasmid</keyword>
<dbReference type="RefSeq" id="WP_162122824.1">
    <property type="nucleotide sequence ID" value="NZ_CP048110.1"/>
</dbReference>
<organism evidence="1 2">
    <name type="scientific">Klebsiella michiganensis</name>
    <dbReference type="NCBI Taxonomy" id="1134687"/>
    <lineage>
        <taxon>Bacteria</taxon>
        <taxon>Pseudomonadati</taxon>
        <taxon>Pseudomonadota</taxon>
        <taxon>Gammaproteobacteria</taxon>
        <taxon>Enterobacterales</taxon>
        <taxon>Enterobacteriaceae</taxon>
        <taxon>Klebsiella/Raoultella group</taxon>
        <taxon>Klebsiella</taxon>
    </lineage>
</organism>
<proteinExistence type="predicted"/>
<dbReference type="GO" id="GO:0006260">
    <property type="term" value="P:DNA replication"/>
    <property type="evidence" value="ECO:0007669"/>
    <property type="project" value="InterPro"/>
</dbReference>
<geneLocation type="plasmid" evidence="1">
    <name>unnamed2</name>
</geneLocation>
<dbReference type="EMBL" id="CP048110">
    <property type="protein sequence ID" value="QHS50049.1"/>
    <property type="molecule type" value="Genomic_DNA"/>
</dbReference>
<dbReference type="Pfam" id="PF06440">
    <property type="entry name" value="DNA_pol3_theta"/>
    <property type="match status" value="1"/>
</dbReference>
<accession>A0A6P1V8L7</accession>
<name>A0A6P1V8L7_9ENTR</name>
<dbReference type="GO" id="GO:0003887">
    <property type="term" value="F:DNA-directed DNA polymerase activity"/>
    <property type="evidence" value="ECO:0007669"/>
    <property type="project" value="InterPro"/>
</dbReference>